<dbReference type="Proteomes" id="UP000182334">
    <property type="component" value="Chromosome I"/>
</dbReference>
<dbReference type="CDD" id="cd00917">
    <property type="entry name" value="PG-PI_TP"/>
    <property type="match status" value="1"/>
</dbReference>
<feature type="chain" id="PRO_5013358132" description="Phosphatidylglycerol/phosphatidylinositol transfer protein" evidence="8">
    <location>
        <begin position="19"/>
        <end position="189"/>
    </location>
</feature>
<evidence type="ECO:0000313" key="10">
    <source>
        <dbReference type="EMBL" id="SGZ47661.1"/>
    </source>
</evidence>
<reference evidence="10 11" key="1">
    <citation type="submission" date="2016-10" db="EMBL/GenBank/DDBJ databases">
        <authorList>
            <person name="de Groot N.N."/>
        </authorList>
    </citation>
    <scope>NUCLEOTIDE SEQUENCE [LARGE SCALE GENOMIC DNA]</scope>
    <source>
        <strain evidence="10 11">CBS 141442</strain>
    </source>
</reference>
<dbReference type="InterPro" id="IPR039670">
    <property type="entry name" value="NPC2-like"/>
</dbReference>
<dbReference type="InterPro" id="IPR014756">
    <property type="entry name" value="Ig_E-set"/>
</dbReference>
<protein>
    <recommendedName>
        <fullName evidence="4">Phosphatidylglycerol/phosphatidylinositol transfer protein</fullName>
    </recommendedName>
</protein>
<organism evidence="10 11">
    <name type="scientific">Sungouiella intermedia</name>
    <dbReference type="NCBI Taxonomy" id="45354"/>
    <lineage>
        <taxon>Eukaryota</taxon>
        <taxon>Fungi</taxon>
        <taxon>Dikarya</taxon>
        <taxon>Ascomycota</taxon>
        <taxon>Saccharomycotina</taxon>
        <taxon>Pichiomycetes</taxon>
        <taxon>Metschnikowiaceae</taxon>
        <taxon>Sungouiella</taxon>
    </lineage>
</organism>
<evidence type="ECO:0000313" key="11">
    <source>
        <dbReference type="Proteomes" id="UP000182334"/>
    </source>
</evidence>
<sequence>MVAFGRLAIISLAASANALSLFSVFQNVADKAMESVNDKIGLSGQIIHTFPGQDERPVPGNSPIIQCDAKTPQILDLQRVVIDPNPPAKGQNLTFVATGFLSEDITDGAYVDVDVRYGYIRLIHQTFDLCEEVTNVDLECPIKEGQQIISKLVEIPNEVPPGKYIVNARAYTKEDVLITCLSATVEFLP</sequence>
<dbReference type="SMART" id="SM00737">
    <property type="entry name" value="ML"/>
    <property type="match status" value="1"/>
</dbReference>
<name>A0A1L0CWH1_9ASCO</name>
<evidence type="ECO:0000256" key="3">
    <source>
        <dbReference type="ARBA" id="ARBA00011245"/>
    </source>
</evidence>
<dbReference type="Gene3D" id="2.60.40.770">
    <property type="match status" value="1"/>
</dbReference>
<dbReference type="EMBL" id="LT635756">
    <property type="protein sequence ID" value="SGZ47661.1"/>
    <property type="molecule type" value="Genomic_DNA"/>
</dbReference>
<comment type="similarity">
    <text evidence="2">Belongs to the NPC2 family.</text>
</comment>
<evidence type="ECO:0000259" key="9">
    <source>
        <dbReference type="SMART" id="SM00737"/>
    </source>
</evidence>
<evidence type="ECO:0000256" key="6">
    <source>
        <dbReference type="ARBA" id="ARBA00022729"/>
    </source>
</evidence>
<dbReference type="Pfam" id="PF02221">
    <property type="entry name" value="E1_DerP2_DerF2"/>
    <property type="match status" value="1"/>
</dbReference>
<evidence type="ECO:0000256" key="1">
    <source>
        <dbReference type="ARBA" id="ARBA00002053"/>
    </source>
</evidence>
<evidence type="ECO:0000256" key="7">
    <source>
        <dbReference type="ARBA" id="ARBA00023055"/>
    </source>
</evidence>
<evidence type="ECO:0000256" key="5">
    <source>
        <dbReference type="ARBA" id="ARBA00022448"/>
    </source>
</evidence>
<dbReference type="OrthoDB" id="6409159at2759"/>
<keyword evidence="7" id="KW-0445">Lipid transport</keyword>
<evidence type="ECO:0000256" key="4">
    <source>
        <dbReference type="ARBA" id="ARBA00016056"/>
    </source>
</evidence>
<accession>A0A1L0CWH1</accession>
<dbReference type="GO" id="GO:0032934">
    <property type="term" value="F:sterol binding"/>
    <property type="evidence" value="ECO:0007669"/>
    <property type="project" value="InterPro"/>
</dbReference>
<keyword evidence="6 8" id="KW-0732">Signal</keyword>
<dbReference type="InterPro" id="IPR003172">
    <property type="entry name" value="ML_dom"/>
</dbReference>
<dbReference type="GO" id="GO:0032366">
    <property type="term" value="P:intracellular sterol transport"/>
    <property type="evidence" value="ECO:0007669"/>
    <property type="project" value="InterPro"/>
</dbReference>
<dbReference type="STRING" id="45354.A0A1L0CWH1"/>
<dbReference type="PANTHER" id="PTHR11306">
    <property type="entry name" value="NIEMANN PICK TYPE C2 PROTEIN NPC2-RELATED"/>
    <property type="match status" value="1"/>
</dbReference>
<evidence type="ECO:0000256" key="2">
    <source>
        <dbReference type="ARBA" id="ARBA00006370"/>
    </source>
</evidence>
<comment type="function">
    <text evidence="1">Catalyzes the intermembrane transfer of phosphatidylglycerol and phosphatidylinositol.</text>
</comment>
<keyword evidence="5" id="KW-0813">Transport</keyword>
<evidence type="ECO:0000256" key="8">
    <source>
        <dbReference type="SAM" id="SignalP"/>
    </source>
</evidence>
<proteinExistence type="inferred from homology"/>
<keyword evidence="11" id="KW-1185">Reference proteome</keyword>
<feature type="domain" description="MD-2-related lipid-recognition" evidence="9">
    <location>
        <begin position="64"/>
        <end position="185"/>
    </location>
</feature>
<dbReference type="PANTHER" id="PTHR11306:SF0">
    <property type="entry name" value="PHOSPHATIDYLGLYCEROL_PHOSPHATIDYLINOSITOL TRANSFER PROTEIN"/>
    <property type="match status" value="1"/>
</dbReference>
<comment type="subunit">
    <text evidence="3">Monomer.</text>
</comment>
<dbReference type="InterPro" id="IPR033917">
    <property type="entry name" value="ML_PG-PI_TP"/>
</dbReference>
<dbReference type="FunFam" id="2.60.40.770:FF:000004">
    <property type="entry name" value="Phosphatidylglycerol/phosphatidylinositol transfer protein"/>
    <property type="match status" value="1"/>
</dbReference>
<gene>
    <name evidence="10" type="ORF">SAMEA4029010_CIC11G00000005897</name>
</gene>
<dbReference type="AlphaFoldDB" id="A0A1L0CWH1"/>
<feature type="signal peptide" evidence="8">
    <location>
        <begin position="1"/>
        <end position="18"/>
    </location>
</feature>
<dbReference type="SUPFAM" id="SSF81296">
    <property type="entry name" value="E set domains"/>
    <property type="match status" value="1"/>
</dbReference>